<dbReference type="InterPro" id="IPR014710">
    <property type="entry name" value="RmlC-like_jellyroll"/>
</dbReference>
<dbReference type="RefSeq" id="WP_379140285.1">
    <property type="nucleotide sequence ID" value="NZ_JBHUEN010000010.1"/>
</dbReference>
<dbReference type="Proteomes" id="UP001597213">
    <property type="component" value="Unassembled WGS sequence"/>
</dbReference>
<evidence type="ECO:0000256" key="3">
    <source>
        <dbReference type="SAM" id="MobiDB-lite"/>
    </source>
</evidence>
<dbReference type="CDD" id="cd02216">
    <property type="entry name" value="cupin_GDO-like_N"/>
    <property type="match status" value="1"/>
</dbReference>
<dbReference type="EMBL" id="JBHUEN010000010">
    <property type="protein sequence ID" value="MFD1880883.1"/>
    <property type="molecule type" value="Genomic_DNA"/>
</dbReference>
<comment type="caution">
    <text evidence="5">The sequence shown here is derived from an EMBL/GenBank/DDBJ whole genome shotgun (WGS) entry which is preliminary data.</text>
</comment>
<dbReference type="PANTHER" id="PTHR41517:SF1">
    <property type="entry name" value="CUPIN"/>
    <property type="match status" value="1"/>
</dbReference>
<keyword evidence="1" id="KW-0223">Dioxygenase</keyword>
<feature type="region of interest" description="Disordered" evidence="3">
    <location>
        <begin position="159"/>
        <end position="186"/>
    </location>
</feature>
<evidence type="ECO:0000313" key="5">
    <source>
        <dbReference type="EMBL" id="MFD1880883.1"/>
    </source>
</evidence>
<protein>
    <submittedName>
        <fullName evidence="5">Cupin domain-containing protein</fullName>
    </submittedName>
</protein>
<evidence type="ECO:0000259" key="4">
    <source>
        <dbReference type="Pfam" id="PF07883"/>
    </source>
</evidence>
<reference evidence="6" key="1">
    <citation type="journal article" date="2019" name="Int. J. Syst. Evol. Microbiol.">
        <title>The Global Catalogue of Microorganisms (GCM) 10K type strain sequencing project: providing services to taxonomists for standard genome sequencing and annotation.</title>
        <authorList>
            <consortium name="The Broad Institute Genomics Platform"/>
            <consortium name="The Broad Institute Genome Sequencing Center for Infectious Disease"/>
            <person name="Wu L."/>
            <person name="Ma J."/>
        </authorList>
    </citation>
    <scope>NUCLEOTIDE SEQUENCE [LARGE SCALE GENOMIC DNA]</scope>
    <source>
        <strain evidence="6">CCUG 56029</strain>
    </source>
</reference>
<sequence>MGTSPLWDVLDALVTPHPAPRTKPAFWAYDGVRPLLIEAGDRITAREAERRVLILQNPALPGAHRVTDTLYAGFQLVLPNEIAPSHRHTQSALRLVLESDGAWTAVDGERVDMADFDLVLTPNWRWHEHGNDGDRPAIWLDGLDIPIVTAFAGGFAEHLGNNQPPAPAAPGDSRARYGSSLKPVAGTTAERTATRYPLFHFPYAHWRAALAATAKNSEADPHFGYAMEFVNPVDGGPVMGTISAFAQMIPAGMTTRPRRQSGSAVYVGVEGNAVVKVDGETYRIGPRDVVAVPSWAELTIEAPGADVVLFSYSDRASMEKLDLWRERRD</sequence>
<keyword evidence="6" id="KW-1185">Reference proteome</keyword>
<proteinExistence type="predicted"/>
<evidence type="ECO:0000256" key="1">
    <source>
        <dbReference type="ARBA" id="ARBA00022964"/>
    </source>
</evidence>
<accession>A0ABW4R4I3</accession>
<dbReference type="CDD" id="cd06992">
    <property type="entry name" value="cupin_GDO-like_C"/>
    <property type="match status" value="1"/>
</dbReference>
<dbReference type="InterPro" id="IPR013096">
    <property type="entry name" value="Cupin_2"/>
</dbReference>
<feature type="domain" description="Cupin type-2" evidence="4">
    <location>
        <begin position="75"/>
        <end position="141"/>
    </location>
</feature>
<name>A0ABW4R4I3_9RHOB</name>
<dbReference type="Gene3D" id="2.60.120.10">
    <property type="entry name" value="Jelly Rolls"/>
    <property type="match status" value="1"/>
</dbReference>
<evidence type="ECO:0000313" key="6">
    <source>
        <dbReference type="Proteomes" id="UP001597213"/>
    </source>
</evidence>
<keyword evidence="2" id="KW-0560">Oxidoreductase</keyword>
<organism evidence="5 6">
    <name type="scientific">Paracoccus pacificus</name>
    <dbReference type="NCBI Taxonomy" id="1463598"/>
    <lineage>
        <taxon>Bacteria</taxon>
        <taxon>Pseudomonadati</taxon>
        <taxon>Pseudomonadota</taxon>
        <taxon>Alphaproteobacteria</taxon>
        <taxon>Rhodobacterales</taxon>
        <taxon>Paracoccaceae</taxon>
        <taxon>Paracoccus</taxon>
    </lineage>
</organism>
<gene>
    <name evidence="5" type="ORF">ACFSCT_04035</name>
</gene>
<dbReference type="InterPro" id="IPR047183">
    <property type="entry name" value="GDO-like"/>
</dbReference>
<dbReference type="Pfam" id="PF07883">
    <property type="entry name" value="Cupin_2"/>
    <property type="match status" value="1"/>
</dbReference>
<dbReference type="InterPro" id="IPR011051">
    <property type="entry name" value="RmlC_Cupin_sf"/>
</dbReference>
<dbReference type="SUPFAM" id="SSF51182">
    <property type="entry name" value="RmlC-like cupins"/>
    <property type="match status" value="1"/>
</dbReference>
<dbReference type="PANTHER" id="PTHR41517">
    <property type="entry name" value="1,2-DIOXYGENASE PROTEIN-RELATED"/>
    <property type="match status" value="1"/>
</dbReference>
<evidence type="ECO:0000256" key="2">
    <source>
        <dbReference type="ARBA" id="ARBA00023002"/>
    </source>
</evidence>